<evidence type="ECO:0000256" key="8">
    <source>
        <dbReference type="ARBA" id="ARBA00023235"/>
    </source>
</evidence>
<protein>
    <recommendedName>
        <fullName evidence="4 9">N-(5'-phosphoribosyl)anthranilate isomerase</fullName>
        <shortName evidence="9">PRAI</shortName>
        <ecNumber evidence="3 9">5.3.1.24</ecNumber>
    </recommendedName>
</protein>
<dbReference type="UniPathway" id="UPA00035">
    <property type="reaction ID" value="UER00042"/>
</dbReference>
<dbReference type="AlphaFoldDB" id="A0A329MEW5"/>
<dbReference type="HAMAP" id="MF_00135">
    <property type="entry name" value="PRAI"/>
    <property type="match status" value="1"/>
</dbReference>
<dbReference type="RefSeq" id="WP_113033686.1">
    <property type="nucleotide sequence ID" value="NZ_QMFB01000016.1"/>
</dbReference>
<dbReference type="EC" id="5.3.1.24" evidence="3 9"/>
<dbReference type="CDD" id="cd00405">
    <property type="entry name" value="PRAI"/>
    <property type="match status" value="1"/>
</dbReference>
<dbReference type="SUPFAM" id="SSF51366">
    <property type="entry name" value="Ribulose-phoshate binding barrel"/>
    <property type="match status" value="1"/>
</dbReference>
<keyword evidence="8 9" id="KW-0413">Isomerase</keyword>
<evidence type="ECO:0000256" key="6">
    <source>
        <dbReference type="ARBA" id="ARBA00022822"/>
    </source>
</evidence>
<evidence type="ECO:0000256" key="4">
    <source>
        <dbReference type="ARBA" id="ARBA00022272"/>
    </source>
</evidence>
<dbReference type="InterPro" id="IPR044643">
    <property type="entry name" value="TrpF_fam"/>
</dbReference>
<keyword evidence="5 9" id="KW-0028">Amino-acid biosynthesis</keyword>
<comment type="similarity">
    <text evidence="9">Belongs to the TrpF family.</text>
</comment>
<keyword evidence="6 9" id="KW-0822">Tryptophan biosynthesis</keyword>
<dbReference type="Pfam" id="PF00697">
    <property type="entry name" value="PRAI"/>
    <property type="match status" value="1"/>
</dbReference>
<dbReference type="Gene3D" id="3.20.20.70">
    <property type="entry name" value="Aldolase class I"/>
    <property type="match status" value="1"/>
</dbReference>
<evidence type="ECO:0000313" key="11">
    <source>
        <dbReference type="EMBL" id="RAV18515.1"/>
    </source>
</evidence>
<feature type="domain" description="N-(5'phosphoribosyl) anthranilate isomerase (PRAI)" evidence="10">
    <location>
        <begin position="9"/>
        <end position="237"/>
    </location>
</feature>
<evidence type="ECO:0000256" key="2">
    <source>
        <dbReference type="ARBA" id="ARBA00004664"/>
    </source>
</evidence>
<comment type="caution">
    <text evidence="11">The sequence shown here is derived from an EMBL/GenBank/DDBJ whole genome shotgun (WGS) entry which is preliminary data.</text>
</comment>
<comment type="pathway">
    <text evidence="2 9">Amino-acid biosynthesis; L-tryptophan biosynthesis; L-tryptophan from chorismate: step 3/5.</text>
</comment>
<dbReference type="PANTHER" id="PTHR42894">
    <property type="entry name" value="N-(5'-PHOSPHORIBOSYL)ANTHRANILATE ISOMERASE"/>
    <property type="match status" value="1"/>
</dbReference>
<evidence type="ECO:0000313" key="12">
    <source>
        <dbReference type="Proteomes" id="UP000250369"/>
    </source>
</evidence>
<comment type="catalytic activity">
    <reaction evidence="1 9">
        <text>N-(5-phospho-beta-D-ribosyl)anthranilate = 1-(2-carboxyphenylamino)-1-deoxy-D-ribulose 5-phosphate</text>
        <dbReference type="Rhea" id="RHEA:21540"/>
        <dbReference type="ChEBI" id="CHEBI:18277"/>
        <dbReference type="ChEBI" id="CHEBI:58613"/>
        <dbReference type="EC" id="5.3.1.24"/>
    </reaction>
</comment>
<dbReference type="GO" id="GO:0004640">
    <property type="term" value="F:phosphoribosylanthranilate isomerase activity"/>
    <property type="evidence" value="ECO:0007669"/>
    <property type="project" value="UniProtKB-UniRule"/>
</dbReference>
<gene>
    <name evidence="9" type="primary">trpF</name>
    <name evidence="11" type="ORF">DQG23_24745</name>
</gene>
<name>A0A329MEW5_9BACL</name>
<dbReference type="InterPro" id="IPR011060">
    <property type="entry name" value="RibuloseP-bd_barrel"/>
</dbReference>
<organism evidence="11 12">
    <name type="scientific">Paenibacillus contaminans</name>
    <dbReference type="NCBI Taxonomy" id="450362"/>
    <lineage>
        <taxon>Bacteria</taxon>
        <taxon>Bacillati</taxon>
        <taxon>Bacillota</taxon>
        <taxon>Bacilli</taxon>
        <taxon>Bacillales</taxon>
        <taxon>Paenibacillaceae</taxon>
        <taxon>Paenibacillus</taxon>
    </lineage>
</organism>
<evidence type="ECO:0000259" key="10">
    <source>
        <dbReference type="Pfam" id="PF00697"/>
    </source>
</evidence>
<reference evidence="11 12" key="1">
    <citation type="journal article" date="2009" name="Int. J. Syst. Evol. Microbiol.">
        <title>Paenibacillus contaminans sp. nov., isolated from a contaminated laboratory plate.</title>
        <authorList>
            <person name="Chou J.H."/>
            <person name="Lee J.H."/>
            <person name="Lin M.C."/>
            <person name="Chang P.S."/>
            <person name="Arun A.B."/>
            <person name="Young C.C."/>
            <person name="Chen W.M."/>
        </authorList>
    </citation>
    <scope>NUCLEOTIDE SEQUENCE [LARGE SCALE GENOMIC DNA]</scope>
    <source>
        <strain evidence="11 12">CKOBP-6</strain>
    </source>
</reference>
<dbReference type="PANTHER" id="PTHR42894:SF1">
    <property type="entry name" value="N-(5'-PHOSPHORIBOSYL)ANTHRANILATE ISOMERASE"/>
    <property type="match status" value="1"/>
</dbReference>
<dbReference type="InterPro" id="IPR013785">
    <property type="entry name" value="Aldolase_TIM"/>
</dbReference>
<sequence length="242" mass="26092">MATGTAASVKICGIRTYGQLQSIIHLPIDHIGFVFARSKRQITAEQAAPMVRLLRERGAEGAAPLSVGVFVNPTMEELREVMRQAPLDVIQLHGQEPASFCAEVKREFGVAVYKVLPIASMQDGSGKEEPDASEAFAEEQKVERLLGPYAGQVDAVLLDTYDPVVGGGTGETFAWDRIPPYLNWARSAGIKLIVAGGLHPDNVRELINGYDPDGVDVSSGVETDGVKDIDKITAFVERVKSS</sequence>
<evidence type="ECO:0000256" key="3">
    <source>
        <dbReference type="ARBA" id="ARBA00012572"/>
    </source>
</evidence>
<accession>A0A329MEW5</accession>
<keyword evidence="7 9" id="KW-0057">Aromatic amino acid biosynthesis</keyword>
<evidence type="ECO:0000256" key="7">
    <source>
        <dbReference type="ARBA" id="ARBA00023141"/>
    </source>
</evidence>
<evidence type="ECO:0000256" key="9">
    <source>
        <dbReference type="HAMAP-Rule" id="MF_00135"/>
    </source>
</evidence>
<dbReference type="EMBL" id="QMFB01000016">
    <property type="protein sequence ID" value="RAV18515.1"/>
    <property type="molecule type" value="Genomic_DNA"/>
</dbReference>
<dbReference type="GO" id="GO:0000162">
    <property type="term" value="P:L-tryptophan biosynthetic process"/>
    <property type="evidence" value="ECO:0007669"/>
    <property type="project" value="UniProtKB-UniRule"/>
</dbReference>
<dbReference type="OrthoDB" id="9786954at2"/>
<keyword evidence="12" id="KW-1185">Reference proteome</keyword>
<evidence type="ECO:0000256" key="5">
    <source>
        <dbReference type="ARBA" id="ARBA00022605"/>
    </source>
</evidence>
<dbReference type="Proteomes" id="UP000250369">
    <property type="component" value="Unassembled WGS sequence"/>
</dbReference>
<evidence type="ECO:0000256" key="1">
    <source>
        <dbReference type="ARBA" id="ARBA00001164"/>
    </source>
</evidence>
<proteinExistence type="inferred from homology"/>
<dbReference type="InterPro" id="IPR001240">
    <property type="entry name" value="PRAI_dom"/>
</dbReference>